<sequence length="390" mass="44515">MSVLFLFLPNRNAFASINKRIVLAQPTVILVSYDAKHLLNTFVTKTFPNHFTLVSALYEESHGIVANTFFDPIFNDTFYLDAVSKHYLDSKWWNGELVWITNQKAFKKSAVVFWPGSEVKIEGQYPTHYLPMIEQDDPPSFLAAYFNEPDHSGHKLGPNSSEIKSVVRRMDNVTGYLLESLRNRGFLNQVNLIITSDHGMADVNNSRLIQLDHYIPSDWYTLITDPNRADHASNVFFHILPKKGKLNDTYQKRKTVPHLYTYLKEEIPEEFHYRHNRQGWTITKNKLRIDSCGNHGYSNQFPDMHPFFLAQGPAFKEGFVSEPFENVNIYSLMCHLLGIEPAPNNGSLQAVQHLLKEHKYNYTVLIKKSEAGNSNASGTGSVRVSAQGSS</sequence>
<dbReference type="Gene3D" id="3.40.720.10">
    <property type="entry name" value="Alkaline Phosphatase, subunit A"/>
    <property type="match status" value="1"/>
</dbReference>
<evidence type="ECO:0000313" key="2">
    <source>
        <dbReference type="Proteomes" id="UP001159405"/>
    </source>
</evidence>
<dbReference type="Proteomes" id="UP001159405">
    <property type="component" value="Unassembled WGS sequence"/>
</dbReference>
<accession>A0ABN8RG20</accession>
<proteinExistence type="predicted"/>
<organism evidence="1 2">
    <name type="scientific">Porites lobata</name>
    <dbReference type="NCBI Taxonomy" id="104759"/>
    <lineage>
        <taxon>Eukaryota</taxon>
        <taxon>Metazoa</taxon>
        <taxon>Cnidaria</taxon>
        <taxon>Anthozoa</taxon>
        <taxon>Hexacorallia</taxon>
        <taxon>Scleractinia</taxon>
        <taxon>Fungiina</taxon>
        <taxon>Poritidae</taxon>
        <taxon>Porites</taxon>
    </lineage>
</organism>
<dbReference type="InterPro" id="IPR002591">
    <property type="entry name" value="Phosphodiest/P_Trfase"/>
</dbReference>
<evidence type="ECO:0000313" key="1">
    <source>
        <dbReference type="EMBL" id="CAH3177168.1"/>
    </source>
</evidence>
<dbReference type="Gene3D" id="3.30.1360.180">
    <property type="match status" value="1"/>
</dbReference>
<dbReference type="EMBL" id="CALNXK010000222">
    <property type="protein sequence ID" value="CAH3177168.1"/>
    <property type="molecule type" value="Genomic_DNA"/>
</dbReference>
<dbReference type="InterPro" id="IPR017850">
    <property type="entry name" value="Alkaline_phosphatase_core_sf"/>
</dbReference>
<name>A0ABN8RG20_9CNID</name>
<protein>
    <submittedName>
        <fullName evidence="1">Uncharacterized protein</fullName>
    </submittedName>
</protein>
<dbReference type="SUPFAM" id="SSF53649">
    <property type="entry name" value="Alkaline phosphatase-like"/>
    <property type="match status" value="1"/>
</dbReference>
<dbReference type="CDD" id="cd16018">
    <property type="entry name" value="Enpp"/>
    <property type="match status" value="1"/>
</dbReference>
<keyword evidence="2" id="KW-1185">Reference proteome</keyword>
<dbReference type="PANTHER" id="PTHR10151">
    <property type="entry name" value="ECTONUCLEOTIDE PYROPHOSPHATASE/PHOSPHODIESTERASE"/>
    <property type="match status" value="1"/>
</dbReference>
<reference evidence="1 2" key="1">
    <citation type="submission" date="2022-05" db="EMBL/GenBank/DDBJ databases">
        <authorList>
            <consortium name="Genoscope - CEA"/>
            <person name="William W."/>
        </authorList>
    </citation>
    <scope>NUCLEOTIDE SEQUENCE [LARGE SCALE GENOMIC DNA]</scope>
</reference>
<dbReference type="Pfam" id="PF01663">
    <property type="entry name" value="Phosphodiest"/>
    <property type="match status" value="2"/>
</dbReference>
<gene>
    <name evidence="1" type="ORF">PLOB_00019108</name>
</gene>
<dbReference type="PANTHER" id="PTHR10151:SF120">
    <property type="entry name" value="BIS(5'-ADENOSYL)-TRIPHOSPHATASE"/>
    <property type="match status" value="1"/>
</dbReference>
<comment type="caution">
    <text evidence="1">The sequence shown here is derived from an EMBL/GenBank/DDBJ whole genome shotgun (WGS) entry which is preliminary data.</text>
</comment>